<name>A0A2M6WVP0_9BACT</name>
<sequence length="705" mass="80268">MNKILRYFLLTGIFIIPFIALIISGKMFFPFITGKNFIFRILVELLLGGWAILALFDKAYRPKFSWLLVSVLSFVGIIALADIFGANPFKSFWSNFERMEGLISLIHLAGYFVVVGIVLNTEKLWDRFWNTSVVVSVIIGIYGILQLAGKITINQGSARLDGTFGNASYLAIYMLFHIFITAFLLVKWRGGLWMRYVYGAIIILQLVILYFTATRGALLGLVGGMLLSALLISIFEKQNKQVRKIAVGILIVITALTGIFFVAKNTQFIKDNQVLGRLSSISLKEGATRFKIWNMALKGVKERPILGWGQENFNFVFNKYYNPSLYSQEPWFDRVHNIFFDWLVAGGILGFLAYFSIPIFMLLYLWRRLEERLSITEKSIFTGLLAGYFFHNMFVFDNIMSYILFFSIAAYIYALSKIKMDSDNTGDEALDEDENKDNGMNRIFASFIIIAVIFSLYFFSIKGVLSARALIRGISQQSSFDINIANLEKALGYNTVGKQEVIEQMALVALRMRSGGADIETQTKFFELANREMSKLVEENPNDARIRIFYASLLNNFNFYDKASPHLNKAVELSPNKQTIQFELGTAYLNKGEFEKAFEVFENTYNLAPDFKEAEVIYRVGAIYAGKETRINEIIGPISDQDRTDARIINAYVKTNKFNEVVKSWQIAVEKEPKNAHFHLSLGAAYLQIGQRQKAIDEIQKSIDL</sequence>
<dbReference type="GO" id="GO:0016020">
    <property type="term" value="C:membrane"/>
    <property type="evidence" value="ECO:0007669"/>
    <property type="project" value="UniProtKB-SubCell"/>
</dbReference>
<evidence type="ECO:0000256" key="4">
    <source>
        <dbReference type="ARBA" id="ARBA00023136"/>
    </source>
</evidence>
<feature type="transmembrane region" description="Helical" evidence="6">
    <location>
        <begin position="193"/>
        <end position="211"/>
    </location>
</feature>
<dbReference type="InterPro" id="IPR007016">
    <property type="entry name" value="O-antigen_ligase-rel_domated"/>
</dbReference>
<dbReference type="Pfam" id="PF04932">
    <property type="entry name" value="Wzy_C"/>
    <property type="match status" value="1"/>
</dbReference>
<accession>A0A2M6WVP0</accession>
<gene>
    <name evidence="8" type="ORF">COT82_01080</name>
</gene>
<keyword evidence="3 6" id="KW-1133">Transmembrane helix</keyword>
<organism evidence="8 9">
    <name type="scientific">Candidatus Campbellbacteria bacterium CG10_big_fil_rev_8_21_14_0_10_35_52</name>
    <dbReference type="NCBI Taxonomy" id="1974527"/>
    <lineage>
        <taxon>Bacteria</taxon>
        <taxon>Candidatus Campbelliibacteriota</taxon>
    </lineage>
</organism>
<feature type="transmembrane region" description="Helical" evidence="6">
    <location>
        <begin position="128"/>
        <end position="147"/>
    </location>
</feature>
<dbReference type="PROSITE" id="PS50005">
    <property type="entry name" value="TPR"/>
    <property type="match status" value="1"/>
</dbReference>
<dbReference type="InterPro" id="IPR019734">
    <property type="entry name" value="TPR_rpt"/>
</dbReference>
<keyword evidence="5" id="KW-0802">TPR repeat</keyword>
<dbReference type="PANTHER" id="PTHR37422">
    <property type="entry name" value="TEICHURONIC ACID BIOSYNTHESIS PROTEIN TUAE"/>
    <property type="match status" value="1"/>
</dbReference>
<evidence type="ECO:0000256" key="2">
    <source>
        <dbReference type="ARBA" id="ARBA00022692"/>
    </source>
</evidence>
<feature type="transmembrane region" description="Helical" evidence="6">
    <location>
        <begin position="101"/>
        <end position="121"/>
    </location>
</feature>
<proteinExistence type="predicted"/>
<dbReference type="Pfam" id="PF13432">
    <property type="entry name" value="TPR_16"/>
    <property type="match status" value="2"/>
</dbReference>
<feature type="non-terminal residue" evidence="8">
    <location>
        <position position="705"/>
    </location>
</feature>
<dbReference type="InterPro" id="IPR051533">
    <property type="entry name" value="WaaL-like"/>
</dbReference>
<dbReference type="EMBL" id="PFAA01000024">
    <property type="protein sequence ID" value="PIT96842.1"/>
    <property type="molecule type" value="Genomic_DNA"/>
</dbReference>
<evidence type="ECO:0000313" key="8">
    <source>
        <dbReference type="EMBL" id="PIT96842.1"/>
    </source>
</evidence>
<feature type="transmembrane region" description="Helical" evidence="6">
    <location>
        <begin position="68"/>
        <end position="89"/>
    </location>
</feature>
<dbReference type="Gene3D" id="1.25.40.10">
    <property type="entry name" value="Tetratricopeptide repeat domain"/>
    <property type="match status" value="2"/>
</dbReference>
<protein>
    <recommendedName>
        <fullName evidence="7">O-antigen ligase-related domain-containing protein</fullName>
    </recommendedName>
</protein>
<evidence type="ECO:0000256" key="3">
    <source>
        <dbReference type="ARBA" id="ARBA00022989"/>
    </source>
</evidence>
<dbReference type="PROSITE" id="PS50293">
    <property type="entry name" value="TPR_REGION"/>
    <property type="match status" value="1"/>
</dbReference>
<dbReference type="InterPro" id="IPR011990">
    <property type="entry name" value="TPR-like_helical_dom_sf"/>
</dbReference>
<reference evidence="9" key="1">
    <citation type="submission" date="2017-09" db="EMBL/GenBank/DDBJ databases">
        <title>Depth-based differentiation of microbial function through sediment-hosted aquifers and enrichment of novel symbionts in the deep terrestrial subsurface.</title>
        <authorList>
            <person name="Probst A.J."/>
            <person name="Ladd B."/>
            <person name="Jarett J.K."/>
            <person name="Geller-Mcgrath D.E."/>
            <person name="Sieber C.M.K."/>
            <person name="Emerson J.B."/>
            <person name="Anantharaman K."/>
            <person name="Thomas B.C."/>
            <person name="Malmstrom R."/>
            <person name="Stieglmeier M."/>
            <person name="Klingl A."/>
            <person name="Woyke T."/>
            <person name="Ryan C.M."/>
            <person name="Banfield J.F."/>
        </authorList>
    </citation>
    <scope>NUCLEOTIDE SEQUENCE [LARGE SCALE GENOMIC DNA]</scope>
</reference>
<comment type="caution">
    <text evidence="8">The sequence shown here is derived from an EMBL/GenBank/DDBJ whole genome shotgun (WGS) entry which is preliminary data.</text>
</comment>
<evidence type="ECO:0000256" key="1">
    <source>
        <dbReference type="ARBA" id="ARBA00004141"/>
    </source>
</evidence>
<feature type="transmembrane region" description="Helical" evidence="6">
    <location>
        <begin position="37"/>
        <end position="56"/>
    </location>
</feature>
<feature type="repeat" description="TPR" evidence="5">
    <location>
        <begin position="578"/>
        <end position="611"/>
    </location>
</feature>
<dbReference type="AlphaFoldDB" id="A0A2M6WVP0"/>
<feature type="transmembrane region" description="Helical" evidence="6">
    <location>
        <begin position="443"/>
        <end position="465"/>
    </location>
</feature>
<comment type="subcellular location">
    <subcellularLocation>
        <location evidence="1">Membrane</location>
        <topology evidence="1">Multi-pass membrane protein</topology>
    </subcellularLocation>
</comment>
<dbReference type="Proteomes" id="UP000230481">
    <property type="component" value="Unassembled WGS sequence"/>
</dbReference>
<keyword evidence="2 6" id="KW-0812">Transmembrane</keyword>
<feature type="transmembrane region" description="Helical" evidence="6">
    <location>
        <begin position="387"/>
        <end position="414"/>
    </location>
</feature>
<feature type="transmembrane region" description="Helical" evidence="6">
    <location>
        <begin position="7"/>
        <end position="31"/>
    </location>
</feature>
<feature type="transmembrane region" description="Helical" evidence="6">
    <location>
        <begin position="167"/>
        <end position="186"/>
    </location>
</feature>
<evidence type="ECO:0000259" key="7">
    <source>
        <dbReference type="Pfam" id="PF04932"/>
    </source>
</evidence>
<evidence type="ECO:0000256" key="6">
    <source>
        <dbReference type="SAM" id="Phobius"/>
    </source>
</evidence>
<evidence type="ECO:0000256" key="5">
    <source>
        <dbReference type="PROSITE-ProRule" id="PRU00339"/>
    </source>
</evidence>
<feature type="transmembrane region" description="Helical" evidence="6">
    <location>
        <begin position="242"/>
        <end position="263"/>
    </location>
</feature>
<feature type="transmembrane region" description="Helical" evidence="6">
    <location>
        <begin position="217"/>
        <end position="235"/>
    </location>
</feature>
<feature type="domain" description="O-antigen ligase-related" evidence="7">
    <location>
        <begin position="201"/>
        <end position="355"/>
    </location>
</feature>
<evidence type="ECO:0000313" key="9">
    <source>
        <dbReference type="Proteomes" id="UP000230481"/>
    </source>
</evidence>
<feature type="transmembrane region" description="Helical" evidence="6">
    <location>
        <begin position="342"/>
        <end position="366"/>
    </location>
</feature>
<dbReference type="SUPFAM" id="SSF48452">
    <property type="entry name" value="TPR-like"/>
    <property type="match status" value="1"/>
</dbReference>
<keyword evidence="4 6" id="KW-0472">Membrane</keyword>
<dbReference type="PANTHER" id="PTHR37422:SF13">
    <property type="entry name" value="LIPOPOLYSACCHARIDE BIOSYNTHESIS PROTEIN PA4999-RELATED"/>
    <property type="match status" value="1"/>
</dbReference>